<feature type="signal peptide" evidence="2">
    <location>
        <begin position="1"/>
        <end position="22"/>
    </location>
</feature>
<evidence type="ECO:0000259" key="3">
    <source>
        <dbReference type="PROSITE" id="PS51352"/>
    </source>
</evidence>
<dbReference type="PROSITE" id="PS51352">
    <property type="entry name" value="THIOREDOXIN_2"/>
    <property type="match status" value="1"/>
</dbReference>
<dbReference type="Proteomes" id="UP000254771">
    <property type="component" value="Unassembled WGS sequence"/>
</dbReference>
<evidence type="ECO:0000256" key="1">
    <source>
        <dbReference type="ARBA" id="ARBA00023284"/>
    </source>
</evidence>
<dbReference type="CDD" id="cd02966">
    <property type="entry name" value="TlpA_like_family"/>
    <property type="match status" value="1"/>
</dbReference>
<dbReference type="GO" id="GO:0015036">
    <property type="term" value="F:disulfide oxidoreductase activity"/>
    <property type="evidence" value="ECO:0007669"/>
    <property type="project" value="UniProtKB-ARBA"/>
</dbReference>
<dbReference type="EMBL" id="QFXE01000021">
    <property type="protein sequence ID" value="RDH82244.1"/>
    <property type="molecule type" value="Genomic_DNA"/>
</dbReference>
<comment type="caution">
    <text evidence="4">The sequence shown here is derived from an EMBL/GenBank/DDBJ whole genome shotgun (WGS) entry which is preliminary data.</text>
</comment>
<dbReference type="InterPro" id="IPR013766">
    <property type="entry name" value="Thioredoxin_domain"/>
</dbReference>
<dbReference type="AlphaFoldDB" id="A0A370DCZ0"/>
<dbReference type="SUPFAM" id="SSF52833">
    <property type="entry name" value="Thioredoxin-like"/>
    <property type="match status" value="1"/>
</dbReference>
<feature type="domain" description="Thioredoxin" evidence="3">
    <location>
        <begin position="32"/>
        <end position="171"/>
    </location>
</feature>
<keyword evidence="2" id="KW-0732">Signal</keyword>
<dbReference type="PANTHER" id="PTHR42852">
    <property type="entry name" value="THIOL:DISULFIDE INTERCHANGE PROTEIN DSBE"/>
    <property type="match status" value="1"/>
</dbReference>
<evidence type="ECO:0000256" key="2">
    <source>
        <dbReference type="SAM" id="SignalP"/>
    </source>
</evidence>
<dbReference type="Gene3D" id="3.40.30.10">
    <property type="entry name" value="Glutaredoxin"/>
    <property type="match status" value="1"/>
</dbReference>
<dbReference type="GO" id="GO:0016209">
    <property type="term" value="F:antioxidant activity"/>
    <property type="evidence" value="ECO:0007669"/>
    <property type="project" value="InterPro"/>
</dbReference>
<protein>
    <submittedName>
        <fullName evidence="4">Alkyl hydroperoxide reductase</fullName>
    </submittedName>
</protein>
<keyword evidence="5" id="KW-1185">Reference proteome</keyword>
<dbReference type="PROSITE" id="PS00194">
    <property type="entry name" value="THIOREDOXIN_1"/>
    <property type="match status" value="1"/>
</dbReference>
<sequence>MRQQLSATLLLLCSLLFPPVQAAGTSQLLQALPERPKAGDFQLTDLDGTEHRLSSYRGRVVIVNFWATWCPPCREEMPSMQRAWELLEPEGVVMLAINIGEDEDTIFQFTANFPVEFPLLLDQDSATIQSWPVRGLPTTYVVDPQGRLVYRAIGGRAWDDPALLDMVRALK</sequence>
<accession>A0A370DCZ0</accession>
<dbReference type="PANTHER" id="PTHR42852:SF13">
    <property type="entry name" value="PROTEIN DIPZ"/>
    <property type="match status" value="1"/>
</dbReference>
<proteinExistence type="predicted"/>
<dbReference type="Pfam" id="PF00578">
    <property type="entry name" value="AhpC-TSA"/>
    <property type="match status" value="1"/>
</dbReference>
<feature type="chain" id="PRO_5016778089" evidence="2">
    <location>
        <begin position="23"/>
        <end position="171"/>
    </location>
</feature>
<organism evidence="4 5">
    <name type="scientific">endosymbiont of Escarpia spicata</name>
    <dbReference type="NCBI Taxonomy" id="2200908"/>
    <lineage>
        <taxon>Bacteria</taxon>
        <taxon>Pseudomonadati</taxon>
        <taxon>Pseudomonadota</taxon>
        <taxon>Gammaproteobacteria</taxon>
        <taxon>sulfur-oxidizing symbionts</taxon>
    </lineage>
</organism>
<evidence type="ECO:0000313" key="4">
    <source>
        <dbReference type="EMBL" id="RDH82244.1"/>
    </source>
</evidence>
<reference evidence="4 5" key="1">
    <citation type="journal article" date="2018" name="ISME J.">
        <title>Endosymbiont genomes yield clues of tubeworm success.</title>
        <authorList>
            <person name="Li Y."/>
            <person name="Liles M.R."/>
            <person name="Halanych K.M."/>
        </authorList>
    </citation>
    <scope>NUCLEOTIDE SEQUENCE [LARGE SCALE GENOMIC DNA]</scope>
    <source>
        <strain evidence="4">A1462</strain>
    </source>
</reference>
<keyword evidence="1" id="KW-0676">Redox-active center</keyword>
<dbReference type="InterPro" id="IPR017937">
    <property type="entry name" value="Thioredoxin_CS"/>
</dbReference>
<name>A0A370DCZ0_9GAMM</name>
<dbReference type="InterPro" id="IPR050553">
    <property type="entry name" value="Thioredoxin_ResA/DsbE_sf"/>
</dbReference>
<gene>
    <name evidence="4" type="ORF">DIZ78_16340</name>
</gene>
<dbReference type="InterPro" id="IPR036249">
    <property type="entry name" value="Thioredoxin-like_sf"/>
</dbReference>
<dbReference type="InterPro" id="IPR000866">
    <property type="entry name" value="AhpC/TSA"/>
</dbReference>
<evidence type="ECO:0000313" key="5">
    <source>
        <dbReference type="Proteomes" id="UP000254771"/>
    </source>
</evidence>